<dbReference type="SMART" id="SM00965">
    <property type="entry name" value="STN"/>
    <property type="match status" value="1"/>
</dbReference>
<keyword evidence="3 7" id="KW-1134">Transmembrane beta strand</keyword>
<dbReference type="InterPro" id="IPR012910">
    <property type="entry name" value="Plug_dom"/>
</dbReference>
<accession>A0ABR6EZH6</accession>
<feature type="domain" description="Secretin/TonB short N-terminal" evidence="8">
    <location>
        <begin position="69"/>
        <end position="120"/>
    </location>
</feature>
<dbReference type="SUPFAM" id="SSF49464">
    <property type="entry name" value="Carboxypeptidase regulatory domain-like"/>
    <property type="match status" value="1"/>
</dbReference>
<dbReference type="Gene3D" id="2.60.40.1120">
    <property type="entry name" value="Carboxypeptidase-like, regulatory domain"/>
    <property type="match status" value="1"/>
</dbReference>
<comment type="subcellular location">
    <subcellularLocation>
        <location evidence="1 7">Cell outer membrane</location>
        <topology evidence="1 7">Multi-pass membrane protein</topology>
    </subcellularLocation>
</comment>
<dbReference type="EMBL" id="WNXC01000007">
    <property type="protein sequence ID" value="MBB2150664.1"/>
    <property type="molecule type" value="Genomic_DNA"/>
</dbReference>
<keyword evidence="5 7" id="KW-0472">Membrane</keyword>
<dbReference type="Gene3D" id="2.40.170.20">
    <property type="entry name" value="TonB-dependent receptor, beta-barrel domain"/>
    <property type="match status" value="1"/>
</dbReference>
<keyword evidence="6 7" id="KW-0998">Cell outer membrane</keyword>
<evidence type="ECO:0000313" key="10">
    <source>
        <dbReference type="Proteomes" id="UP000636110"/>
    </source>
</evidence>
<dbReference type="Pfam" id="PF07660">
    <property type="entry name" value="STN"/>
    <property type="match status" value="1"/>
</dbReference>
<keyword evidence="2 7" id="KW-0813">Transport</keyword>
<sequence>MKLNQYGKIPPTWNLLLNKTTRVMKLTVILLTITCLHLSAKVYSQRINLNEKNAAFSTILKSIEKQSDYRFFYDNKLINPQIRITVSLKNASLEQALEQILDGKSLVYTIVDQTVILKHADPKVSVLAFDRVSGRVVDEKNLPLPGVSVKIKDNSSGAITNNDGRFQIAAKKGDILVFSFIGYSNKEVVYTGQANIEVSLSAANIDMAEVVVVGYGQQKKINLTGAIGTVSSKDLENRPVTNVTNAIQGKVAGVSITTTNGQPGRDAGTIRIRGIGSGLGSGGASAGPAIIIDGVPGALGDVNPNDIESISVLKDAASASIYGARASNGVILVTTKKGKKGDLQMRYDMYVGPQQVIKKPDFLPSWQQALLYNEARANEGAATRWTDKDIQLFKDGTDKTGAHPNTDWLALLYSKPGWQQNHNISVNGGDQKTNYMVSLGYFDQQGNVEKTRYQKYNALFNVSSQLTPKLGVTAKLGFLYAPFEEPVSTYATSFSQIIRMSNRISNTVPNRWENGALGYVSDGSPTAWLESGSFNRWQNYTVTGNIAGDWSPLKGLHFKPSFGYRLGLGQQQQYVSEIQYYKGGPAGTPLTPTKFEGPNNLTNSTDRTTYSLVQAVADYEKSIENHNFKILVGASQEYSIYNTFSAQRQNFLNNELTQINAAPALGQTTSGYANDWGLKSAFARFNYNFSEKYLLEANFRFDGSSRFAPGHRWGRFPALSAGWVMSKEDFFSNLLNTINSLKVRGSWGKLGNQQIANNYAYFESIASGKTYSFNQTLVTGLSPNAGANPLLQWEKTQSIGAGIDATFLENKLDVSLDYFERKTSNPLMITQASAIYAFTPPYVNVDGEMMNKGFEFSAGYKAKAGEFNYNINGNFSYIENKVTKLTGGKVINDNTFYDVGTPFYSLYGYQALGIYKTEADVTGTAVLNNKVSAGDIQYKDQNNDGKIDADDKVYLGNYYPKITFGLSFSSSWKNFELSLFLQGAAAVKAMGGNLIGQIGPDVQKPTTVFLDRWTPSNTNADFPRLWYSYKQNDPGSTPSSFWVKDASYLRLKNVTFAYNLPKNVMKKVGLNNVKVYYSGQNLLTFTKFYKWIDPELGSAGSINNYPQVMVNTLGLNVTF</sequence>
<dbReference type="InterPro" id="IPR037066">
    <property type="entry name" value="Plug_dom_sf"/>
</dbReference>
<gene>
    <name evidence="9" type="ORF">GM920_17335</name>
</gene>
<dbReference type="InterPro" id="IPR036942">
    <property type="entry name" value="Beta-barrel_TonB_sf"/>
</dbReference>
<evidence type="ECO:0000256" key="5">
    <source>
        <dbReference type="ARBA" id="ARBA00023136"/>
    </source>
</evidence>
<dbReference type="InterPro" id="IPR008969">
    <property type="entry name" value="CarboxyPept-like_regulatory"/>
</dbReference>
<dbReference type="Gene3D" id="2.170.130.10">
    <property type="entry name" value="TonB-dependent receptor, plug domain"/>
    <property type="match status" value="1"/>
</dbReference>
<proteinExistence type="inferred from homology"/>
<dbReference type="Proteomes" id="UP000636110">
    <property type="component" value="Unassembled WGS sequence"/>
</dbReference>
<dbReference type="Pfam" id="PF07715">
    <property type="entry name" value="Plug"/>
    <property type="match status" value="1"/>
</dbReference>
<name>A0ABR6EZH6_9SPHI</name>
<comment type="caution">
    <text evidence="9">The sequence shown here is derived from an EMBL/GenBank/DDBJ whole genome shotgun (WGS) entry which is preliminary data.</text>
</comment>
<dbReference type="Pfam" id="PF13715">
    <property type="entry name" value="CarbopepD_reg_2"/>
    <property type="match status" value="1"/>
</dbReference>
<keyword evidence="4 7" id="KW-0812">Transmembrane</keyword>
<protein>
    <submittedName>
        <fullName evidence="9">SusC/RagA family TonB-linked outer membrane protein</fullName>
    </submittedName>
</protein>
<organism evidence="9 10">
    <name type="scientific">Pedobacter gandavensis</name>
    <dbReference type="NCBI Taxonomy" id="2679963"/>
    <lineage>
        <taxon>Bacteria</taxon>
        <taxon>Pseudomonadati</taxon>
        <taxon>Bacteroidota</taxon>
        <taxon>Sphingobacteriia</taxon>
        <taxon>Sphingobacteriales</taxon>
        <taxon>Sphingobacteriaceae</taxon>
        <taxon>Pedobacter</taxon>
    </lineage>
</organism>
<dbReference type="SUPFAM" id="SSF56935">
    <property type="entry name" value="Porins"/>
    <property type="match status" value="1"/>
</dbReference>
<evidence type="ECO:0000256" key="2">
    <source>
        <dbReference type="ARBA" id="ARBA00022448"/>
    </source>
</evidence>
<evidence type="ECO:0000256" key="1">
    <source>
        <dbReference type="ARBA" id="ARBA00004571"/>
    </source>
</evidence>
<dbReference type="NCBIfam" id="TIGR04057">
    <property type="entry name" value="SusC_RagA_signa"/>
    <property type="match status" value="1"/>
</dbReference>
<evidence type="ECO:0000259" key="8">
    <source>
        <dbReference type="SMART" id="SM00965"/>
    </source>
</evidence>
<evidence type="ECO:0000313" key="9">
    <source>
        <dbReference type="EMBL" id="MBB2150664.1"/>
    </source>
</evidence>
<dbReference type="RefSeq" id="WP_182959832.1">
    <property type="nucleotide sequence ID" value="NZ_WNXC01000007.1"/>
</dbReference>
<dbReference type="NCBIfam" id="TIGR04056">
    <property type="entry name" value="OMP_RagA_SusC"/>
    <property type="match status" value="1"/>
</dbReference>
<dbReference type="PROSITE" id="PS52016">
    <property type="entry name" value="TONB_DEPENDENT_REC_3"/>
    <property type="match status" value="1"/>
</dbReference>
<evidence type="ECO:0000256" key="7">
    <source>
        <dbReference type="PROSITE-ProRule" id="PRU01360"/>
    </source>
</evidence>
<dbReference type="InterPro" id="IPR023997">
    <property type="entry name" value="TonB-dep_OMP_SusC/RagA_CS"/>
</dbReference>
<dbReference type="Gene3D" id="3.55.50.30">
    <property type="match status" value="1"/>
</dbReference>
<evidence type="ECO:0000256" key="3">
    <source>
        <dbReference type="ARBA" id="ARBA00022452"/>
    </source>
</evidence>
<dbReference type="InterPro" id="IPR023996">
    <property type="entry name" value="TonB-dep_OMP_SusC/RagA"/>
</dbReference>
<keyword evidence="10" id="KW-1185">Reference proteome</keyword>
<reference evidence="9 10" key="1">
    <citation type="submission" date="2019-11" db="EMBL/GenBank/DDBJ databases">
        <title>Description of Pedobacter sp. LMG 31462T.</title>
        <authorList>
            <person name="Carlier A."/>
            <person name="Qi S."/>
            <person name="Vandamme P."/>
        </authorList>
    </citation>
    <scope>NUCLEOTIDE SEQUENCE [LARGE SCALE GENOMIC DNA]</scope>
    <source>
        <strain evidence="9 10">LMG 31462</strain>
    </source>
</reference>
<comment type="similarity">
    <text evidence="7">Belongs to the TonB-dependent receptor family.</text>
</comment>
<dbReference type="InterPro" id="IPR039426">
    <property type="entry name" value="TonB-dep_rcpt-like"/>
</dbReference>
<evidence type="ECO:0000256" key="6">
    <source>
        <dbReference type="ARBA" id="ARBA00023237"/>
    </source>
</evidence>
<evidence type="ECO:0000256" key="4">
    <source>
        <dbReference type="ARBA" id="ARBA00022692"/>
    </source>
</evidence>
<dbReference type="InterPro" id="IPR011662">
    <property type="entry name" value="Secretin/TonB_short_N"/>
</dbReference>